<dbReference type="AlphaFoldDB" id="A0A0M3HLV3"/>
<name>A0A0M3HLV3_ASCLU</name>
<evidence type="ECO:0000313" key="3">
    <source>
        <dbReference type="WBParaSite" id="ALUE_0000249801-mRNA-1"/>
    </source>
</evidence>
<feature type="domain" description="ILCR1 Ig-like" evidence="1">
    <location>
        <begin position="16"/>
        <end position="101"/>
    </location>
</feature>
<evidence type="ECO:0000259" key="1">
    <source>
        <dbReference type="Pfam" id="PF23608"/>
    </source>
</evidence>
<reference evidence="3" key="1">
    <citation type="submission" date="2017-02" db="UniProtKB">
        <authorList>
            <consortium name="WormBaseParasite"/>
        </authorList>
    </citation>
    <scope>IDENTIFICATION</scope>
</reference>
<organism evidence="2 3">
    <name type="scientific">Ascaris lumbricoides</name>
    <name type="common">Giant roundworm</name>
    <dbReference type="NCBI Taxonomy" id="6252"/>
    <lineage>
        <taxon>Eukaryota</taxon>
        <taxon>Metazoa</taxon>
        <taxon>Ecdysozoa</taxon>
        <taxon>Nematoda</taxon>
        <taxon>Chromadorea</taxon>
        <taxon>Rhabditida</taxon>
        <taxon>Spirurina</taxon>
        <taxon>Ascaridomorpha</taxon>
        <taxon>Ascaridoidea</taxon>
        <taxon>Ascarididae</taxon>
        <taxon>Ascaris</taxon>
    </lineage>
</organism>
<dbReference type="Proteomes" id="UP000036681">
    <property type="component" value="Unplaced"/>
</dbReference>
<sequence>MTTLECHYTTANPHASKWTAGFRRIFVHPLARTIQIEFVGAPAHYCFEAYEVRLKDETGLDLLYSSIIPVEAMRSEVIDNNTVLFGEYNFTDLEVDDLVNCFITYTKLYNNGDYEKSLNEDFRLFAFQKCNHFLRKSLSELLNNVRMIFSLYHCDIVVLRKVLFQWN</sequence>
<dbReference type="WBParaSite" id="ALUE_0000249801-mRNA-1">
    <property type="protein sequence ID" value="ALUE_0000249801-mRNA-1"/>
    <property type="gene ID" value="ALUE_0000249801"/>
</dbReference>
<protein>
    <submittedName>
        <fullName evidence="3">BTB domain-containing protein</fullName>
    </submittedName>
</protein>
<keyword evidence="2" id="KW-1185">Reference proteome</keyword>
<dbReference type="Pfam" id="PF23608">
    <property type="entry name" value="Ig_ILCR1"/>
    <property type="match status" value="1"/>
</dbReference>
<evidence type="ECO:0000313" key="2">
    <source>
        <dbReference type="Proteomes" id="UP000036681"/>
    </source>
</evidence>
<dbReference type="InterPro" id="IPR057066">
    <property type="entry name" value="Ig_ILCR1"/>
</dbReference>
<proteinExistence type="predicted"/>
<accession>A0A0M3HLV3</accession>